<dbReference type="RefSeq" id="WP_203906349.1">
    <property type="nucleotide sequence ID" value="NZ_BONY01000002.1"/>
</dbReference>
<name>A0A8J3Q231_9ACTN</name>
<reference evidence="1" key="1">
    <citation type="submission" date="2021-01" db="EMBL/GenBank/DDBJ databases">
        <title>Whole genome shotgun sequence of Rhizocola hellebori NBRC 109834.</title>
        <authorList>
            <person name="Komaki H."/>
            <person name="Tamura T."/>
        </authorList>
    </citation>
    <scope>NUCLEOTIDE SEQUENCE</scope>
    <source>
        <strain evidence="1">NBRC 109834</strain>
    </source>
</reference>
<keyword evidence="2" id="KW-1185">Reference proteome</keyword>
<accession>A0A8J3Q231</accession>
<dbReference type="Pfam" id="PF13714">
    <property type="entry name" value="PEP_mutase"/>
    <property type="match status" value="1"/>
</dbReference>
<dbReference type="GO" id="GO:0016833">
    <property type="term" value="F:oxo-acid-lyase activity"/>
    <property type="evidence" value="ECO:0007669"/>
    <property type="project" value="UniProtKB-ARBA"/>
</dbReference>
<dbReference type="PANTHER" id="PTHR42905">
    <property type="entry name" value="PHOSPHOENOLPYRUVATE CARBOXYLASE"/>
    <property type="match status" value="1"/>
</dbReference>
<dbReference type="InterPro" id="IPR039556">
    <property type="entry name" value="ICL/PEPM"/>
</dbReference>
<dbReference type="CDD" id="cd00377">
    <property type="entry name" value="ICL_PEPM"/>
    <property type="match status" value="1"/>
</dbReference>
<sequence>MTSPTDPPPLAVSFLPGRAEAPPGTGAEKLRALLRGLDTVPVHGVWDPVTAALAAQAGHRVVHLSGAVTSALELGLPDLGYVHGTHLAARAAALMPSLRGIPLLADADTGYGNALQAVWTAQRYARAGIAGLHIEDQVQPKRCGHLGGKELVETDVAAAKVRAVAEAATGIVVIARTDAYSVAGLDETLRRADAYLAAGADAVFPEGVTDPAQLARFDGMPLVVNLSEAAGSRAHQATDDELGAAGVRLVLRPTTAFLAAVHAVQAVYSGRAEEVPTMKWSEFTGLIGQEEALALDARYAL</sequence>
<proteinExistence type="predicted"/>
<dbReference type="PANTHER" id="PTHR42905:SF5">
    <property type="entry name" value="CARBOXYVINYL-CARBOXYPHOSPHONATE PHOSPHORYLMUTASE, CHLOROPLASTIC"/>
    <property type="match status" value="1"/>
</dbReference>
<dbReference type="EMBL" id="BONY01000002">
    <property type="protein sequence ID" value="GIH02403.1"/>
    <property type="molecule type" value="Genomic_DNA"/>
</dbReference>
<gene>
    <name evidence="1" type="ORF">Rhe02_04700</name>
</gene>
<dbReference type="SUPFAM" id="SSF51621">
    <property type="entry name" value="Phosphoenolpyruvate/pyruvate domain"/>
    <property type="match status" value="1"/>
</dbReference>
<evidence type="ECO:0000313" key="1">
    <source>
        <dbReference type="EMBL" id="GIH02403.1"/>
    </source>
</evidence>
<dbReference type="InterPro" id="IPR015813">
    <property type="entry name" value="Pyrv/PenolPyrv_kinase-like_dom"/>
</dbReference>
<dbReference type="Gene3D" id="3.20.20.60">
    <property type="entry name" value="Phosphoenolpyruvate-binding domains"/>
    <property type="match status" value="1"/>
</dbReference>
<organism evidence="1 2">
    <name type="scientific">Rhizocola hellebori</name>
    <dbReference type="NCBI Taxonomy" id="1392758"/>
    <lineage>
        <taxon>Bacteria</taxon>
        <taxon>Bacillati</taxon>
        <taxon>Actinomycetota</taxon>
        <taxon>Actinomycetes</taxon>
        <taxon>Micromonosporales</taxon>
        <taxon>Micromonosporaceae</taxon>
        <taxon>Rhizocola</taxon>
    </lineage>
</organism>
<dbReference type="PROSITE" id="PS00161">
    <property type="entry name" value="ISOCITRATE_LYASE"/>
    <property type="match status" value="1"/>
</dbReference>
<evidence type="ECO:0000313" key="2">
    <source>
        <dbReference type="Proteomes" id="UP000612899"/>
    </source>
</evidence>
<dbReference type="Proteomes" id="UP000612899">
    <property type="component" value="Unassembled WGS sequence"/>
</dbReference>
<comment type="caution">
    <text evidence="1">The sequence shown here is derived from an EMBL/GenBank/DDBJ whole genome shotgun (WGS) entry which is preliminary data.</text>
</comment>
<dbReference type="InterPro" id="IPR018523">
    <property type="entry name" value="Isocitrate_lyase_ph_CS"/>
</dbReference>
<dbReference type="InterPro" id="IPR040442">
    <property type="entry name" value="Pyrv_kinase-like_dom_sf"/>
</dbReference>
<protein>
    <submittedName>
        <fullName evidence="1">Carboxyvinyl-carboxyphosphonate phosphorylmutase</fullName>
    </submittedName>
</protein>
<dbReference type="AlphaFoldDB" id="A0A8J3Q231"/>